<dbReference type="PANTHER" id="PTHR34614:SF2">
    <property type="entry name" value="TRANSPOSASE IS4-LIKE DOMAIN-CONTAINING PROTEIN"/>
    <property type="match status" value="1"/>
</dbReference>
<proteinExistence type="predicted"/>
<dbReference type="InterPro" id="IPR047654">
    <property type="entry name" value="IS1634_transpos"/>
</dbReference>
<evidence type="ECO:0000313" key="3">
    <source>
        <dbReference type="EMBL" id="MCQ1539631.1"/>
    </source>
</evidence>
<dbReference type="Proteomes" id="UP001524383">
    <property type="component" value="Unassembled WGS sequence"/>
</dbReference>
<reference evidence="3 4" key="1">
    <citation type="submission" date="2019-08" db="EMBL/GenBank/DDBJ databases">
        <authorList>
            <person name="Chen S.-C."/>
            <person name="Lai M.-C."/>
            <person name="You Y.-T."/>
        </authorList>
    </citation>
    <scope>NUCLEOTIDE SEQUENCE [LARGE SCALE GENOMIC DNA]</scope>
    <source>
        <strain evidence="3 4">P2F9704a</strain>
    </source>
</reference>
<protein>
    <submittedName>
        <fullName evidence="3">IS1634 family transposase</fullName>
    </submittedName>
</protein>
<dbReference type="EMBL" id="VOTZ01000062">
    <property type="protein sequence ID" value="MCQ1539631.1"/>
    <property type="molecule type" value="Genomic_DNA"/>
</dbReference>
<gene>
    <name evidence="3" type="ORF">FTO68_11695</name>
</gene>
<evidence type="ECO:0000256" key="1">
    <source>
        <dbReference type="SAM" id="Coils"/>
    </source>
</evidence>
<organism evidence="3 4">
    <name type="scientific">Methanocalculus taiwanensis</name>
    <dbReference type="NCBI Taxonomy" id="106207"/>
    <lineage>
        <taxon>Archaea</taxon>
        <taxon>Methanobacteriati</taxon>
        <taxon>Methanobacteriota</taxon>
        <taxon>Stenosarchaea group</taxon>
        <taxon>Methanomicrobia</taxon>
        <taxon>Methanomicrobiales</taxon>
        <taxon>Methanocalculaceae</taxon>
        <taxon>Methanocalculus</taxon>
    </lineage>
</organism>
<evidence type="ECO:0000259" key="2">
    <source>
        <dbReference type="Pfam" id="PF01609"/>
    </source>
</evidence>
<evidence type="ECO:0000313" key="4">
    <source>
        <dbReference type="Proteomes" id="UP001524383"/>
    </source>
</evidence>
<keyword evidence="4" id="KW-1185">Reference proteome</keyword>
<name>A0ABD4TLA6_9EURY</name>
<feature type="domain" description="Transposase IS4-like" evidence="2">
    <location>
        <begin position="188"/>
        <end position="492"/>
    </location>
</feature>
<dbReference type="InterPro" id="IPR002559">
    <property type="entry name" value="Transposase_11"/>
</dbReference>
<dbReference type="Pfam" id="PF01609">
    <property type="entry name" value="DDE_Tnp_1"/>
    <property type="match status" value="1"/>
</dbReference>
<dbReference type="AlphaFoldDB" id="A0ABD4TLA6"/>
<keyword evidence="1" id="KW-0175">Coiled coil</keyword>
<feature type="coiled-coil region" evidence="1">
    <location>
        <begin position="355"/>
        <end position="389"/>
    </location>
</feature>
<dbReference type="PANTHER" id="PTHR34614">
    <property type="match status" value="1"/>
</dbReference>
<dbReference type="RefSeq" id="WP_255333605.1">
    <property type="nucleotide sequence ID" value="NZ_VOTZ01000062.1"/>
</dbReference>
<sequence>MHIKRIKKKDAVYLALYESYREEGKSKTKFIKYLGKEGDERGVPLPKKSTHIETPLYPEHSKRAGDVQLMWSIANSTLNMPKTIDQICCGEGRIEGRSPGKILTAWAINKALNPESAHDVGEWIQTTTLPDLVELPEDYFTNHAFYSSLDRICFKDSTADGLTDFSPLICDALYTQWRSLHPLPDAAKEIVAYDLTPVLIFGSGDELGEKGYNSKKANQKQINLCILVSKWDKVPVSFFLLPGNFNSMSSVKELLVQLLDLSYEPGTLIWDRGNTSEESVRDIEALGWNLICGVNKGSNQAQSLLLQTEVPTKVTNRVRSTGTSSLYATRAKGTLFGREDAGVVYVNHAKRMGAIDARNAMLTELDAELQALNENLNGLKKEEVEESIAAILGQYADFFKVHVLQSGKRCAISWEYNEAAIDRAADLDGKYLLYSTDTSLKAIEVVNEYMEKDFIEKIFRTLKTHLKLAPVRHWKNHRIRAIFFVNMMALWLRKAYDYRLNLVPKKKRDYGFDELLERLKRVEYVEVVSAGQGNAFWYLNLTDKMKEQLKAMGFKELFRERRLGQSGL</sequence>
<dbReference type="NCBIfam" id="NF033559">
    <property type="entry name" value="transpos_IS1634"/>
    <property type="match status" value="1"/>
</dbReference>
<comment type="caution">
    <text evidence="3">The sequence shown here is derived from an EMBL/GenBank/DDBJ whole genome shotgun (WGS) entry which is preliminary data.</text>
</comment>
<accession>A0ABD4TLA6</accession>